<dbReference type="PANTHER" id="PTHR33021">
    <property type="entry name" value="BLUE COPPER PROTEIN"/>
    <property type="match status" value="1"/>
</dbReference>
<evidence type="ECO:0000256" key="6">
    <source>
        <dbReference type="ARBA" id="ARBA00022982"/>
    </source>
</evidence>
<keyword evidence="6" id="KW-0249">Electron transport</keyword>
<dbReference type="Proteomes" id="UP001064489">
    <property type="component" value="Chromosome 3"/>
</dbReference>
<dbReference type="CDD" id="cd04216">
    <property type="entry name" value="Phytocyanin"/>
    <property type="match status" value="1"/>
</dbReference>
<evidence type="ECO:0000313" key="13">
    <source>
        <dbReference type="EMBL" id="KAI9184904.1"/>
    </source>
</evidence>
<reference evidence="13" key="2">
    <citation type="submission" date="2023-02" db="EMBL/GenBank/DDBJ databases">
        <authorList>
            <person name="Swenson N.G."/>
            <person name="Wegrzyn J.L."/>
            <person name="Mcevoy S.L."/>
        </authorList>
    </citation>
    <scope>NUCLEOTIDE SEQUENCE</scope>
    <source>
        <strain evidence="13">91603</strain>
        <tissue evidence="13">Leaf</tissue>
    </source>
</reference>
<name>A0AAD5J2H7_ACENE</name>
<accession>A0AAD5J2H7</accession>
<dbReference type="PANTHER" id="PTHR33021:SF533">
    <property type="entry name" value="PHYTOCYANIN DOMAIN-CONTAINING PROTEIN"/>
    <property type="match status" value="1"/>
</dbReference>
<keyword evidence="10" id="KW-1015">Disulfide bond</keyword>
<dbReference type="PROSITE" id="PS51485">
    <property type="entry name" value="PHYTOCYANIN"/>
    <property type="match status" value="1"/>
</dbReference>
<dbReference type="SUPFAM" id="SSF49503">
    <property type="entry name" value="Cupredoxins"/>
    <property type="match status" value="1"/>
</dbReference>
<evidence type="ECO:0000256" key="5">
    <source>
        <dbReference type="ARBA" id="ARBA00022729"/>
    </source>
</evidence>
<keyword evidence="4" id="KW-0479">Metal-binding</keyword>
<evidence type="ECO:0000256" key="4">
    <source>
        <dbReference type="ARBA" id="ARBA00022723"/>
    </source>
</evidence>
<evidence type="ECO:0000256" key="7">
    <source>
        <dbReference type="ARBA" id="ARBA00022989"/>
    </source>
</evidence>
<dbReference type="Pfam" id="PF02298">
    <property type="entry name" value="Cu_bind_like"/>
    <property type="match status" value="1"/>
</dbReference>
<evidence type="ECO:0000256" key="10">
    <source>
        <dbReference type="ARBA" id="ARBA00023157"/>
    </source>
</evidence>
<evidence type="ECO:0000256" key="1">
    <source>
        <dbReference type="ARBA" id="ARBA00004479"/>
    </source>
</evidence>
<dbReference type="FunFam" id="2.60.40.420:FF:000067">
    <property type="entry name" value="Cupredoxin superfamily protein"/>
    <property type="match status" value="1"/>
</dbReference>
<keyword evidence="14" id="KW-1185">Reference proteome</keyword>
<proteinExistence type="predicted"/>
<keyword evidence="8" id="KW-0186">Copper</keyword>
<keyword evidence="5" id="KW-0732">Signal</keyword>
<dbReference type="AlphaFoldDB" id="A0AAD5J2H7"/>
<gene>
    <name evidence="13" type="ORF">LWI28_002329</name>
</gene>
<dbReference type="InterPro" id="IPR008972">
    <property type="entry name" value="Cupredoxin"/>
</dbReference>
<comment type="caution">
    <text evidence="13">The sequence shown here is derived from an EMBL/GenBank/DDBJ whole genome shotgun (WGS) entry which is preliminary data.</text>
</comment>
<protein>
    <recommendedName>
        <fullName evidence="12">Phytocyanin domain-containing protein</fullName>
    </recommendedName>
</protein>
<evidence type="ECO:0000256" key="11">
    <source>
        <dbReference type="ARBA" id="ARBA00023180"/>
    </source>
</evidence>
<keyword evidence="2" id="KW-0813">Transport</keyword>
<organism evidence="13 14">
    <name type="scientific">Acer negundo</name>
    <name type="common">Box elder</name>
    <dbReference type="NCBI Taxonomy" id="4023"/>
    <lineage>
        <taxon>Eukaryota</taxon>
        <taxon>Viridiplantae</taxon>
        <taxon>Streptophyta</taxon>
        <taxon>Embryophyta</taxon>
        <taxon>Tracheophyta</taxon>
        <taxon>Spermatophyta</taxon>
        <taxon>Magnoliopsida</taxon>
        <taxon>eudicotyledons</taxon>
        <taxon>Gunneridae</taxon>
        <taxon>Pentapetalae</taxon>
        <taxon>rosids</taxon>
        <taxon>malvids</taxon>
        <taxon>Sapindales</taxon>
        <taxon>Sapindaceae</taxon>
        <taxon>Hippocastanoideae</taxon>
        <taxon>Acereae</taxon>
        <taxon>Acer</taxon>
    </lineage>
</organism>
<evidence type="ECO:0000256" key="3">
    <source>
        <dbReference type="ARBA" id="ARBA00022692"/>
    </source>
</evidence>
<keyword evidence="11" id="KW-0325">Glycoprotein</keyword>
<evidence type="ECO:0000256" key="2">
    <source>
        <dbReference type="ARBA" id="ARBA00022448"/>
    </source>
</evidence>
<feature type="domain" description="Phytocyanin" evidence="12">
    <location>
        <begin position="120"/>
        <end position="220"/>
    </location>
</feature>
<dbReference type="InterPro" id="IPR003245">
    <property type="entry name" value="Phytocyanin_dom"/>
</dbReference>
<evidence type="ECO:0000313" key="14">
    <source>
        <dbReference type="Proteomes" id="UP001064489"/>
    </source>
</evidence>
<dbReference type="GO" id="GO:0005886">
    <property type="term" value="C:plasma membrane"/>
    <property type="evidence" value="ECO:0007669"/>
    <property type="project" value="TreeGrafter"/>
</dbReference>
<keyword evidence="3" id="KW-0812">Transmembrane</keyword>
<dbReference type="GO" id="GO:0009610">
    <property type="term" value="P:response to symbiotic fungus"/>
    <property type="evidence" value="ECO:0007669"/>
    <property type="project" value="UniProtKB-ARBA"/>
</dbReference>
<evidence type="ECO:0000259" key="12">
    <source>
        <dbReference type="PROSITE" id="PS51485"/>
    </source>
</evidence>
<dbReference type="InterPro" id="IPR039391">
    <property type="entry name" value="Phytocyanin-like"/>
</dbReference>
<comment type="subcellular location">
    <subcellularLocation>
        <location evidence="1">Membrane</location>
        <topology evidence="1">Single-pass type I membrane protein</topology>
    </subcellularLocation>
</comment>
<dbReference type="GO" id="GO:0046872">
    <property type="term" value="F:metal ion binding"/>
    <property type="evidence" value="ECO:0007669"/>
    <property type="project" value="UniProtKB-KW"/>
</dbReference>
<evidence type="ECO:0000256" key="9">
    <source>
        <dbReference type="ARBA" id="ARBA00023136"/>
    </source>
</evidence>
<keyword evidence="9" id="KW-0472">Membrane</keyword>
<reference evidence="13" key="1">
    <citation type="journal article" date="2022" name="Plant J.">
        <title>Strategies of tolerance reflected in two North American maple genomes.</title>
        <authorList>
            <person name="McEvoy S.L."/>
            <person name="Sezen U.U."/>
            <person name="Trouern-Trend A."/>
            <person name="McMahon S.M."/>
            <person name="Schaberg P.G."/>
            <person name="Yang J."/>
            <person name="Wegrzyn J.L."/>
            <person name="Swenson N.G."/>
        </authorList>
    </citation>
    <scope>NUCLEOTIDE SEQUENCE</scope>
    <source>
        <strain evidence="13">91603</strain>
    </source>
</reference>
<keyword evidence="7" id="KW-1133">Transmembrane helix</keyword>
<dbReference type="EMBL" id="JAJSOW010000100">
    <property type="protein sequence ID" value="KAI9184904.1"/>
    <property type="molecule type" value="Genomic_DNA"/>
</dbReference>
<evidence type="ECO:0000256" key="8">
    <source>
        <dbReference type="ARBA" id="ARBA00023008"/>
    </source>
</evidence>
<dbReference type="GO" id="GO:0009055">
    <property type="term" value="F:electron transfer activity"/>
    <property type="evidence" value="ECO:0007669"/>
    <property type="project" value="InterPro"/>
</dbReference>
<dbReference type="Gene3D" id="2.60.40.420">
    <property type="entry name" value="Cupredoxins - blue copper proteins"/>
    <property type="match status" value="1"/>
</dbReference>
<sequence length="263" mass="29096">MRRGIETVVTRSVLWLVLRGVFFFNISDVLECWGLGRPEKRRVVRKLVGLHKPLILFIQESKLNHFDNRVISSIDCNWLSRGLGVEDDSVSGLITVRNEDLFSTKACIQNNRCIILTGERVFVVGDGKGWTIIFDYQAWAEGKDFRVGDKLVFNYPGGAHTVLKVNGTGFQNCIKPPASEALTSGSDEIVLATPGRKWYICGVGAHCKTAGQKLFITVQPQSSSVSPAMTPPVQSNMAVKDTVKYQLFLGVMVAVNYHSGLAF</sequence>